<dbReference type="PANTHER" id="PTHR10631:SF3">
    <property type="entry name" value="TRNA (GUANINE(26)-N(2))-DIMETHYLTRANSFERASE"/>
    <property type="match status" value="1"/>
</dbReference>
<dbReference type="EC" id="2.1.1.216" evidence="7 9"/>
<dbReference type="GO" id="GO:0002940">
    <property type="term" value="P:tRNA N2-guanine methylation"/>
    <property type="evidence" value="ECO:0007669"/>
    <property type="project" value="TreeGrafter"/>
</dbReference>
<keyword evidence="2 9" id="KW-0489">Methyltransferase</keyword>
<dbReference type="EMBL" id="NHYD01002412">
    <property type="protein sequence ID" value="PPQ86889.1"/>
    <property type="molecule type" value="Genomic_DNA"/>
</dbReference>
<evidence type="ECO:0000256" key="4">
    <source>
        <dbReference type="ARBA" id="ARBA00022691"/>
    </source>
</evidence>
<keyword evidence="1 9" id="KW-0820">tRNA-binding</keyword>
<keyword evidence="6 9" id="KW-0694">RNA-binding</keyword>
<dbReference type="InParanoid" id="A0A409X7W5"/>
<accession>A0A409X7W5</accession>
<dbReference type="FunFam" id="3.30.56.70:FF:000001">
    <property type="entry name" value="tRNA (guanine(26)-N(2))-dimethyltransferase"/>
    <property type="match status" value="1"/>
</dbReference>
<name>A0A409X7W5_PSICY</name>
<keyword evidence="12" id="KW-1185">Reference proteome</keyword>
<dbReference type="SUPFAM" id="SSF53335">
    <property type="entry name" value="S-adenosyl-L-methionine-dependent methyltransferases"/>
    <property type="match status" value="1"/>
</dbReference>
<sequence length="577" mass="64505">MASNTAIEVPDGFRLHTENTSHILLSANEAFLNPIQEFNRDTSIACIRVWSHELNKTKEERWTKAQQKKATQKRAFTKPKGTLCQRWTRQWLLMRHISDTAVTGPDSSKSKPKDVISSEAEITPEVSGLPEVNSKEPEYRPYKAVILEALSATGLRSIRYAKEIPLVKYVIANDLSHGAIEAMKRNISINGFGDDSSQVSANRASTQKIHLNEGDAWQKRVDVVDLDPYGTAAPFIDAAVQCVNDGDLSVLATTNYPEKCFSNYGGVPVKAEYCHESALRLVLHSLSNSASRYGRFIEPLLSLSIDFYVRLFVRVRTSPVEVKKALSKNSTFYICTTCQTHYEQPLGKMVTKTSASGHTNYIFKTNTGPLVPQKCPECESNLHVAGPMWSGRLHDPDFVGKVLDHVEENKTHYGTSSRMKGMLTVAKEELENPFYFTPSKVSSFFHCETPSLDDVASALLNGGHKISRSHACAGSLKTDASHRQLHDIFRSWIKLHPVKMENISETSPARRLLAKEPIVEANFDRHPMTLGALETIRLVRYQENPANWGPGKKASSAKPDLKRKRSYEALDEPPAKH</sequence>
<dbReference type="InterPro" id="IPR042296">
    <property type="entry name" value="tRNA_met_Trm1_C"/>
</dbReference>
<evidence type="ECO:0000256" key="10">
    <source>
        <dbReference type="SAM" id="MobiDB-lite"/>
    </source>
</evidence>
<dbReference type="Proteomes" id="UP000283269">
    <property type="component" value="Unassembled WGS sequence"/>
</dbReference>
<comment type="catalytic activity">
    <reaction evidence="8 9">
        <text>guanosine(26) in tRNA + 2 S-adenosyl-L-methionine = N(2)-dimethylguanosine(26) in tRNA + 2 S-adenosyl-L-homocysteine + 2 H(+)</text>
        <dbReference type="Rhea" id="RHEA:43140"/>
        <dbReference type="Rhea" id="RHEA-COMP:10359"/>
        <dbReference type="Rhea" id="RHEA-COMP:10360"/>
        <dbReference type="ChEBI" id="CHEBI:15378"/>
        <dbReference type="ChEBI" id="CHEBI:57856"/>
        <dbReference type="ChEBI" id="CHEBI:59789"/>
        <dbReference type="ChEBI" id="CHEBI:74269"/>
        <dbReference type="ChEBI" id="CHEBI:74513"/>
        <dbReference type="EC" id="2.1.1.216"/>
    </reaction>
</comment>
<evidence type="ECO:0000256" key="5">
    <source>
        <dbReference type="ARBA" id="ARBA00022694"/>
    </source>
</evidence>
<dbReference type="GO" id="GO:0005634">
    <property type="term" value="C:nucleus"/>
    <property type="evidence" value="ECO:0007669"/>
    <property type="project" value="TreeGrafter"/>
</dbReference>
<evidence type="ECO:0000256" key="1">
    <source>
        <dbReference type="ARBA" id="ARBA00022555"/>
    </source>
</evidence>
<dbReference type="GO" id="GO:0160104">
    <property type="term" value="F:tRNA (guanine(26)-N2)-dimethyltransferase activity"/>
    <property type="evidence" value="ECO:0007669"/>
    <property type="project" value="UniProtKB-UniRule"/>
</dbReference>
<dbReference type="FunCoup" id="A0A409X7W5">
    <property type="interactions" value="872"/>
</dbReference>
<evidence type="ECO:0000256" key="8">
    <source>
        <dbReference type="ARBA" id="ARBA00051897"/>
    </source>
</evidence>
<gene>
    <name evidence="11" type="ORF">CVT25_012608</name>
</gene>
<dbReference type="STRING" id="93625.A0A409X7W5"/>
<dbReference type="Gene3D" id="3.40.50.150">
    <property type="entry name" value="Vaccinia Virus protein VP39"/>
    <property type="match status" value="1"/>
</dbReference>
<dbReference type="InterPro" id="IPR002905">
    <property type="entry name" value="Trm1"/>
</dbReference>
<protein>
    <recommendedName>
        <fullName evidence="7 9">tRNA (guanine(26)-N(2))-dimethyltransferase</fullName>
        <ecNumber evidence="7 9">2.1.1.216</ecNumber>
    </recommendedName>
</protein>
<dbReference type="PROSITE" id="PS51626">
    <property type="entry name" value="SAM_MT_TRM1"/>
    <property type="match status" value="1"/>
</dbReference>
<evidence type="ECO:0000313" key="11">
    <source>
        <dbReference type="EMBL" id="PPQ86889.1"/>
    </source>
</evidence>
<evidence type="ECO:0000256" key="3">
    <source>
        <dbReference type="ARBA" id="ARBA00022679"/>
    </source>
</evidence>
<dbReference type="Gene3D" id="3.30.56.70">
    <property type="entry name" value="N2,N2-dimethylguanosine tRNA methyltransferase, C-terminal domain"/>
    <property type="match status" value="1"/>
</dbReference>
<dbReference type="InterPro" id="IPR029063">
    <property type="entry name" value="SAM-dependent_MTases_sf"/>
</dbReference>
<comment type="similarity">
    <text evidence="9">Belongs to the class I-like SAM-binding methyltransferase superfamily. Trm1 family.</text>
</comment>
<evidence type="ECO:0000256" key="7">
    <source>
        <dbReference type="ARBA" id="ARBA00039099"/>
    </source>
</evidence>
<comment type="caution">
    <text evidence="11">The sequence shown here is derived from an EMBL/GenBank/DDBJ whole genome shotgun (WGS) entry which is preliminary data.</text>
</comment>
<evidence type="ECO:0000256" key="9">
    <source>
        <dbReference type="PROSITE-ProRule" id="PRU00958"/>
    </source>
</evidence>
<reference evidence="11 12" key="1">
    <citation type="journal article" date="2018" name="Evol. Lett.">
        <title>Horizontal gene cluster transfer increased hallucinogenic mushroom diversity.</title>
        <authorList>
            <person name="Reynolds H.T."/>
            <person name="Vijayakumar V."/>
            <person name="Gluck-Thaler E."/>
            <person name="Korotkin H.B."/>
            <person name="Matheny P.B."/>
            <person name="Slot J.C."/>
        </authorList>
    </citation>
    <scope>NUCLEOTIDE SEQUENCE [LARGE SCALE GENOMIC DNA]</scope>
    <source>
        <strain evidence="11 12">2631</strain>
    </source>
</reference>
<evidence type="ECO:0000313" key="12">
    <source>
        <dbReference type="Proteomes" id="UP000283269"/>
    </source>
</evidence>
<dbReference type="GO" id="GO:0000049">
    <property type="term" value="F:tRNA binding"/>
    <property type="evidence" value="ECO:0007669"/>
    <property type="project" value="UniProtKB-UniRule"/>
</dbReference>
<dbReference type="AlphaFoldDB" id="A0A409X7W5"/>
<proteinExistence type="inferred from homology"/>
<dbReference type="PANTHER" id="PTHR10631">
    <property type="entry name" value="N 2 ,N 2 -DIMETHYLGUANOSINE TRNA METHYLTRANSFERASE"/>
    <property type="match status" value="1"/>
</dbReference>
<keyword evidence="3 9" id="KW-0808">Transferase</keyword>
<evidence type="ECO:0000256" key="6">
    <source>
        <dbReference type="ARBA" id="ARBA00022884"/>
    </source>
</evidence>
<dbReference type="NCBIfam" id="TIGR00308">
    <property type="entry name" value="TRM1"/>
    <property type="match status" value="1"/>
</dbReference>
<dbReference type="OrthoDB" id="6349953at2759"/>
<evidence type="ECO:0000256" key="2">
    <source>
        <dbReference type="ARBA" id="ARBA00022603"/>
    </source>
</evidence>
<organism evidence="11 12">
    <name type="scientific">Psilocybe cyanescens</name>
    <dbReference type="NCBI Taxonomy" id="93625"/>
    <lineage>
        <taxon>Eukaryota</taxon>
        <taxon>Fungi</taxon>
        <taxon>Dikarya</taxon>
        <taxon>Basidiomycota</taxon>
        <taxon>Agaricomycotina</taxon>
        <taxon>Agaricomycetes</taxon>
        <taxon>Agaricomycetidae</taxon>
        <taxon>Agaricales</taxon>
        <taxon>Agaricineae</taxon>
        <taxon>Strophariaceae</taxon>
        <taxon>Psilocybe</taxon>
    </lineage>
</organism>
<dbReference type="Pfam" id="PF02005">
    <property type="entry name" value="TRM"/>
    <property type="match status" value="1"/>
</dbReference>
<feature type="region of interest" description="Disordered" evidence="10">
    <location>
        <begin position="102"/>
        <end position="134"/>
    </location>
</feature>
<keyword evidence="4 9" id="KW-0949">S-adenosyl-L-methionine</keyword>
<feature type="region of interest" description="Disordered" evidence="10">
    <location>
        <begin position="545"/>
        <end position="577"/>
    </location>
</feature>
<keyword evidence="5 9" id="KW-0819">tRNA processing</keyword>